<dbReference type="EMBL" id="RYFG02000067">
    <property type="protein sequence ID" value="TRW98513.1"/>
    <property type="molecule type" value="Genomic_DNA"/>
</dbReference>
<reference evidence="2 3" key="1">
    <citation type="journal article" date="2019" name="Antonie Van Leeuwenhoek">
        <title>Description of 'Ca. Methylobacter oryzae' KRF1, a novel species from the environmentally important Methylobacter clade 2.</title>
        <authorList>
            <person name="Khatri K."/>
            <person name="Mohite J.A."/>
            <person name="Pandit P.S."/>
            <person name="Bahulikar R."/>
            <person name="Rahalkar M.C."/>
        </authorList>
    </citation>
    <scope>NUCLEOTIDE SEQUENCE [LARGE SCALE GENOMIC DNA]</scope>
    <source>
        <strain evidence="2 3">KRF1</strain>
    </source>
</reference>
<evidence type="ECO:0000313" key="2">
    <source>
        <dbReference type="EMBL" id="TRW98513.1"/>
    </source>
</evidence>
<organism evidence="2 3">
    <name type="scientific">Candidatus Methylobacter oryzae</name>
    <dbReference type="NCBI Taxonomy" id="2497749"/>
    <lineage>
        <taxon>Bacteria</taxon>
        <taxon>Pseudomonadati</taxon>
        <taxon>Pseudomonadota</taxon>
        <taxon>Gammaproteobacteria</taxon>
        <taxon>Methylococcales</taxon>
        <taxon>Methylococcaceae</taxon>
        <taxon>Methylobacter</taxon>
    </lineage>
</organism>
<keyword evidence="3" id="KW-1185">Reference proteome</keyword>
<evidence type="ECO:0000256" key="1">
    <source>
        <dbReference type="SAM" id="Coils"/>
    </source>
</evidence>
<dbReference type="RefSeq" id="WP_127030632.1">
    <property type="nucleotide sequence ID" value="NZ_RYFG02000067.1"/>
</dbReference>
<gene>
    <name evidence="2" type="ORF">EKO24_007165</name>
</gene>
<accession>A0ABY3CCH6</accession>
<keyword evidence="1" id="KW-0175">Coiled coil</keyword>
<protein>
    <submittedName>
        <fullName evidence="2">Uncharacterized protein</fullName>
    </submittedName>
</protein>
<proteinExistence type="predicted"/>
<feature type="coiled-coil region" evidence="1">
    <location>
        <begin position="82"/>
        <end position="130"/>
    </location>
</feature>
<comment type="caution">
    <text evidence="2">The sequence shown here is derived from an EMBL/GenBank/DDBJ whole genome shotgun (WGS) entry which is preliminary data.</text>
</comment>
<dbReference type="Proteomes" id="UP000733744">
    <property type="component" value="Unassembled WGS sequence"/>
</dbReference>
<evidence type="ECO:0000313" key="3">
    <source>
        <dbReference type="Proteomes" id="UP000733744"/>
    </source>
</evidence>
<name>A0ABY3CCH6_9GAMM</name>
<sequence>MFEPSRIFGNTNAKTGLFEWFFTVNGADIGPFSSREEATKELKKHTNLSINSGNLSSAKKNTHLSLIPIVNGDYNKANETREEQWNLERAQLQSTIDSLMAKEEQWEQEREQLQSTIDRLQIQLDCMNFDMLHRRL</sequence>